<dbReference type="RefSeq" id="WP_010885036.1">
    <property type="nucleotide sequence ID" value="NZ_DUJN01000005.1"/>
</dbReference>
<keyword evidence="1" id="KW-1133">Transmembrane helix</keyword>
<dbReference type="Pfam" id="PF03334">
    <property type="entry name" value="PhaG_MnhG_YufB"/>
    <property type="match status" value="1"/>
</dbReference>
<evidence type="ECO:0000313" key="2">
    <source>
        <dbReference type="EMBL" id="HII61204.1"/>
    </source>
</evidence>
<dbReference type="NCBIfam" id="NF009320">
    <property type="entry name" value="PRK12675.1"/>
    <property type="match status" value="1"/>
</dbReference>
<accession>A0A832WKD6</accession>
<feature type="transmembrane region" description="Helical" evidence="1">
    <location>
        <begin position="6"/>
        <end position="25"/>
    </location>
</feature>
<gene>
    <name evidence="2" type="ORF">HA331_05560</name>
</gene>
<dbReference type="NCBIfam" id="TIGR01300">
    <property type="entry name" value="CPA3_mnhG_phaG"/>
    <property type="match status" value="1"/>
</dbReference>
<feature type="transmembrane region" description="Helical" evidence="1">
    <location>
        <begin position="63"/>
        <end position="85"/>
    </location>
</feature>
<reference evidence="2" key="1">
    <citation type="journal article" date="2020" name="bioRxiv">
        <title>A rank-normalized archaeal taxonomy based on genome phylogeny resolves widespread incomplete and uneven classifications.</title>
        <authorList>
            <person name="Rinke C."/>
            <person name="Chuvochina M."/>
            <person name="Mussig A.J."/>
            <person name="Chaumeil P.-A."/>
            <person name="Waite D.W."/>
            <person name="Whitman W.B."/>
            <person name="Parks D.H."/>
            <person name="Hugenholtz P."/>
        </authorList>
    </citation>
    <scope>NUCLEOTIDE SEQUENCE</scope>
    <source>
        <strain evidence="2">UBA8834</strain>
    </source>
</reference>
<evidence type="ECO:0000313" key="3">
    <source>
        <dbReference type="Proteomes" id="UP000617544"/>
    </source>
</evidence>
<comment type="caution">
    <text evidence="2">The sequence shown here is derived from an EMBL/GenBank/DDBJ whole genome shotgun (WGS) entry which is preliminary data.</text>
</comment>
<dbReference type="PANTHER" id="PTHR34703:SF1">
    <property type="entry name" value="ANTIPORTER SUBUNIT MNHG2-RELATED"/>
    <property type="match status" value="1"/>
</dbReference>
<dbReference type="GO" id="GO:0015385">
    <property type="term" value="F:sodium:proton antiporter activity"/>
    <property type="evidence" value="ECO:0007669"/>
    <property type="project" value="TreeGrafter"/>
</dbReference>
<feature type="transmembrane region" description="Helical" evidence="1">
    <location>
        <begin position="37"/>
        <end position="57"/>
    </location>
</feature>
<sequence length="103" mass="11384">MLELLPLLFGYLIMFFGALGVVRFPDVYTRLHAATKCDTGGIMGIILGLSMIVNSWAIRTKLVILLIFIAMINPMISHAIARGAYKGGVKPKVKVDMYAWDNP</sequence>
<organism evidence="2 3">
    <name type="scientific">Pyrococcus horikoshii</name>
    <dbReference type="NCBI Taxonomy" id="53953"/>
    <lineage>
        <taxon>Archaea</taxon>
        <taxon>Methanobacteriati</taxon>
        <taxon>Methanobacteriota</taxon>
        <taxon>Thermococci</taxon>
        <taxon>Thermococcales</taxon>
        <taxon>Thermococcaceae</taxon>
        <taxon>Pyrococcus</taxon>
    </lineage>
</organism>
<dbReference type="AlphaFoldDB" id="A0A832WKD6"/>
<keyword evidence="1" id="KW-0812">Transmembrane</keyword>
<name>A0A832WKD6_PYRHR</name>
<dbReference type="InterPro" id="IPR005133">
    <property type="entry name" value="PhaG_MnhG_YufB"/>
</dbReference>
<keyword evidence="1" id="KW-0472">Membrane</keyword>
<dbReference type="GeneID" id="1443271"/>
<dbReference type="SMR" id="A0A832WKD6"/>
<dbReference type="OMA" id="ATKCDTG"/>
<proteinExistence type="predicted"/>
<dbReference type="PANTHER" id="PTHR34703">
    <property type="entry name" value="ANTIPORTER SUBUNIT MNHG2-RELATED"/>
    <property type="match status" value="1"/>
</dbReference>
<protein>
    <submittedName>
        <fullName evidence="2">Cation:proton antiporter</fullName>
    </submittedName>
</protein>
<evidence type="ECO:0000256" key="1">
    <source>
        <dbReference type="SAM" id="Phobius"/>
    </source>
</evidence>
<dbReference type="Proteomes" id="UP000617544">
    <property type="component" value="Unassembled WGS sequence"/>
</dbReference>
<dbReference type="EMBL" id="DUJN01000005">
    <property type="protein sequence ID" value="HII61204.1"/>
    <property type="molecule type" value="Genomic_DNA"/>
</dbReference>